<sequence length="155" mass="16992">MTGDDIFEVARIVPDCADTVYGLVSLLHPELTPDGWAAFVRDHSQDGTQPSGVFALRDVRRMPHALFGFRIARTIAGGTTLEISEIAMLRLPGTCLVDALLRFANQLAAQLDLPRIAISLERSAAWPQDHDALQRCGFQVDRVMVLGRARLEPAA</sequence>
<accession>A0ABW0IWW7</accession>
<evidence type="ECO:0000313" key="2">
    <source>
        <dbReference type="Proteomes" id="UP001596053"/>
    </source>
</evidence>
<dbReference type="EMBL" id="JBHSLW010000034">
    <property type="protein sequence ID" value="MFC5421804.1"/>
    <property type="molecule type" value="Genomic_DNA"/>
</dbReference>
<dbReference type="RefSeq" id="WP_377800090.1">
    <property type="nucleotide sequence ID" value="NZ_JBHSLW010000034.1"/>
</dbReference>
<evidence type="ECO:0000313" key="1">
    <source>
        <dbReference type="EMBL" id="MFC5421804.1"/>
    </source>
</evidence>
<proteinExistence type="predicted"/>
<evidence type="ECO:0008006" key="3">
    <source>
        <dbReference type="Google" id="ProtNLM"/>
    </source>
</evidence>
<protein>
    <recommendedName>
        <fullName evidence="3">N-acetyltransferase domain-containing protein</fullName>
    </recommendedName>
</protein>
<dbReference type="Proteomes" id="UP001596053">
    <property type="component" value="Unassembled WGS sequence"/>
</dbReference>
<keyword evidence="2" id="KW-1185">Reference proteome</keyword>
<organism evidence="1 2">
    <name type="scientific">Bosea eneae</name>
    <dbReference type="NCBI Taxonomy" id="151454"/>
    <lineage>
        <taxon>Bacteria</taxon>
        <taxon>Pseudomonadati</taxon>
        <taxon>Pseudomonadota</taxon>
        <taxon>Alphaproteobacteria</taxon>
        <taxon>Hyphomicrobiales</taxon>
        <taxon>Boseaceae</taxon>
        <taxon>Bosea</taxon>
    </lineage>
</organism>
<gene>
    <name evidence="1" type="ORF">ACFPOB_19780</name>
</gene>
<comment type="caution">
    <text evidence="1">The sequence shown here is derived from an EMBL/GenBank/DDBJ whole genome shotgun (WGS) entry which is preliminary data.</text>
</comment>
<name>A0ABW0IWW7_9HYPH</name>
<reference evidence="2" key="1">
    <citation type="journal article" date="2019" name="Int. J. Syst. Evol. Microbiol.">
        <title>The Global Catalogue of Microorganisms (GCM) 10K type strain sequencing project: providing services to taxonomists for standard genome sequencing and annotation.</title>
        <authorList>
            <consortium name="The Broad Institute Genomics Platform"/>
            <consortium name="The Broad Institute Genome Sequencing Center for Infectious Disease"/>
            <person name="Wu L."/>
            <person name="Ma J."/>
        </authorList>
    </citation>
    <scope>NUCLEOTIDE SEQUENCE [LARGE SCALE GENOMIC DNA]</scope>
    <source>
        <strain evidence="2">NCAIM B.01391</strain>
    </source>
</reference>